<proteinExistence type="inferred from homology"/>
<keyword evidence="8" id="KW-0811">Translocation</keyword>
<keyword evidence="7 10" id="KW-1133">Transmembrane helix</keyword>
<dbReference type="GO" id="GO:0006886">
    <property type="term" value="P:intracellular protein transport"/>
    <property type="evidence" value="ECO:0007669"/>
    <property type="project" value="InterPro"/>
</dbReference>
<keyword evidence="4 10" id="KW-0812">Transmembrane</keyword>
<organism evidence="11 13">
    <name type="scientific">Plasmodium vinckei petteri</name>
    <dbReference type="NCBI Taxonomy" id="138298"/>
    <lineage>
        <taxon>Eukaryota</taxon>
        <taxon>Sar</taxon>
        <taxon>Alveolata</taxon>
        <taxon>Apicomplexa</taxon>
        <taxon>Aconoidasida</taxon>
        <taxon>Haemosporida</taxon>
        <taxon>Plasmodiidae</taxon>
        <taxon>Plasmodium</taxon>
        <taxon>Plasmodium (Vinckeia)</taxon>
    </lineage>
</organism>
<evidence type="ECO:0000256" key="8">
    <source>
        <dbReference type="ARBA" id="ARBA00023010"/>
    </source>
</evidence>
<evidence type="ECO:0000256" key="5">
    <source>
        <dbReference type="ARBA" id="ARBA00022824"/>
    </source>
</evidence>
<dbReference type="InterPro" id="IPR023391">
    <property type="entry name" value="Prot_translocase_SecE_dom_sf"/>
</dbReference>
<evidence type="ECO:0000256" key="9">
    <source>
        <dbReference type="ARBA" id="ARBA00023136"/>
    </source>
</evidence>
<dbReference type="PANTHER" id="PTHR12309">
    <property type="entry name" value="SEC61 GAMMA SUBUNIT"/>
    <property type="match status" value="1"/>
</dbReference>
<feature type="transmembrane region" description="Helical" evidence="10">
    <location>
        <begin position="47"/>
        <end position="68"/>
    </location>
</feature>
<dbReference type="Gene3D" id="1.20.5.820">
    <property type="entry name" value="Preprotein translocase SecE subunit"/>
    <property type="match status" value="1"/>
</dbReference>
<comment type="similarity">
    <text evidence="2">Belongs to the SecE/SEC61-gamma family.</text>
</comment>
<sequence length="91" mass="10281">MLNNVKVPEFVTDEEHPIGYLVTSIHEFVNDSVRLVRKCTKPSKKEYTNIVCACTIGFLIMGLIGYTIKLLRCNKRASAHNAEIDKSNNLL</sequence>
<name>W7AWN0_PLAVN</name>
<dbReference type="eggNOG" id="KOG3498">
    <property type="taxonomic scope" value="Eukaryota"/>
</dbReference>
<dbReference type="Proteomes" id="UP000030659">
    <property type="component" value="Unassembled WGS sequence"/>
</dbReference>
<dbReference type="EMBL" id="KI965408">
    <property type="protein sequence ID" value="EUD70006.1"/>
    <property type="molecule type" value="Genomic_DNA"/>
</dbReference>
<gene>
    <name evidence="12" type="ORF">YYG_04880</name>
    <name evidence="11" type="ORF">YYG_05037</name>
</gene>
<dbReference type="InterPro" id="IPR008158">
    <property type="entry name" value="Translocase_Sec61-g"/>
</dbReference>
<keyword evidence="3" id="KW-0813">Transport</keyword>
<dbReference type="NCBIfam" id="TIGR00327">
    <property type="entry name" value="secE_euk_arch"/>
    <property type="match status" value="1"/>
</dbReference>
<dbReference type="SUPFAM" id="SSF103456">
    <property type="entry name" value="Preprotein translocase SecE subunit"/>
    <property type="match status" value="1"/>
</dbReference>
<keyword evidence="6" id="KW-0653">Protein transport</keyword>
<dbReference type="GO" id="GO:0005789">
    <property type="term" value="C:endoplasmic reticulum membrane"/>
    <property type="evidence" value="ECO:0007669"/>
    <property type="project" value="UniProtKB-SubCell"/>
</dbReference>
<evidence type="ECO:0000313" key="12">
    <source>
        <dbReference type="EMBL" id="EUD70006.1"/>
    </source>
</evidence>
<evidence type="ECO:0000256" key="7">
    <source>
        <dbReference type="ARBA" id="ARBA00022989"/>
    </source>
</evidence>
<evidence type="ECO:0000256" key="3">
    <source>
        <dbReference type="ARBA" id="ARBA00022448"/>
    </source>
</evidence>
<dbReference type="InterPro" id="IPR001901">
    <property type="entry name" value="Translocase_SecE/Sec61-g"/>
</dbReference>
<evidence type="ECO:0000256" key="2">
    <source>
        <dbReference type="ARBA" id="ARBA00008274"/>
    </source>
</evidence>
<keyword evidence="5" id="KW-0256">Endoplasmic reticulum</keyword>
<dbReference type="AlphaFoldDB" id="W7AWN0"/>
<accession>W7AWN0</accession>
<keyword evidence="9 10" id="KW-0472">Membrane</keyword>
<reference evidence="11 13" key="1">
    <citation type="submission" date="2013-02" db="EMBL/GenBank/DDBJ databases">
        <title>The Genome Sequence of Plasmodium vinckei petteri CR.</title>
        <authorList>
            <consortium name="The Broad Institute Genome Sequencing Platform"/>
            <consortium name="The Broad Institute Genome Sequencing Center for Infectious Disease"/>
            <person name="Neafsey D."/>
            <person name="Cheeseman I."/>
            <person name="Volkman S."/>
            <person name="Adams J."/>
            <person name="Walker B."/>
            <person name="Young S.K."/>
            <person name="Zeng Q."/>
            <person name="Gargeya S."/>
            <person name="Fitzgerald M."/>
            <person name="Haas B."/>
            <person name="Abouelleil A."/>
            <person name="Alvarado L."/>
            <person name="Arachchi H.M."/>
            <person name="Berlin A.M."/>
            <person name="Chapman S.B."/>
            <person name="Dewar J."/>
            <person name="Goldberg J."/>
            <person name="Griggs A."/>
            <person name="Gujja S."/>
            <person name="Hansen M."/>
            <person name="Howarth C."/>
            <person name="Imamovic A."/>
            <person name="Larimer J."/>
            <person name="McCowan C."/>
            <person name="Murphy C."/>
            <person name="Neiman D."/>
            <person name="Pearson M."/>
            <person name="Priest M."/>
            <person name="Roberts A."/>
            <person name="Saif S."/>
            <person name="Shea T."/>
            <person name="Sisk P."/>
            <person name="Sykes S."/>
            <person name="Wortman J."/>
            <person name="Nusbaum C."/>
            <person name="Birren B."/>
        </authorList>
    </citation>
    <scope>NUCLEOTIDE SEQUENCE [LARGE SCALE GENOMIC DNA]</scope>
    <source>
        <strain evidence="11 13">CR</strain>
    </source>
</reference>
<dbReference type="GO" id="GO:0008320">
    <property type="term" value="F:protein transmembrane transporter activity"/>
    <property type="evidence" value="ECO:0007669"/>
    <property type="project" value="InterPro"/>
</dbReference>
<evidence type="ECO:0000256" key="6">
    <source>
        <dbReference type="ARBA" id="ARBA00022927"/>
    </source>
</evidence>
<evidence type="ECO:0000256" key="1">
    <source>
        <dbReference type="ARBA" id="ARBA00004389"/>
    </source>
</evidence>
<dbReference type="EMBL" id="KI965410">
    <property type="protein sequence ID" value="EUD69816.1"/>
    <property type="molecule type" value="Genomic_DNA"/>
</dbReference>
<evidence type="ECO:0000256" key="10">
    <source>
        <dbReference type="SAM" id="Phobius"/>
    </source>
</evidence>
<dbReference type="GO" id="GO:0006605">
    <property type="term" value="P:protein targeting"/>
    <property type="evidence" value="ECO:0007669"/>
    <property type="project" value="InterPro"/>
</dbReference>
<evidence type="ECO:0000313" key="13">
    <source>
        <dbReference type="Proteomes" id="UP000030659"/>
    </source>
</evidence>
<evidence type="ECO:0000256" key="4">
    <source>
        <dbReference type="ARBA" id="ARBA00022692"/>
    </source>
</evidence>
<comment type="subcellular location">
    <subcellularLocation>
        <location evidence="1">Endoplasmic reticulum membrane</location>
        <topology evidence="1">Single-pass membrane protein</topology>
    </subcellularLocation>
</comment>
<evidence type="ECO:0000313" key="11">
    <source>
        <dbReference type="EMBL" id="EUD69816.1"/>
    </source>
</evidence>
<protein>
    <submittedName>
        <fullName evidence="11">Protein transporter SEC61 subunit gamma</fullName>
    </submittedName>
</protein>
<dbReference type="Pfam" id="PF00584">
    <property type="entry name" value="SecE"/>
    <property type="match status" value="1"/>
</dbReference>